<proteinExistence type="inferred from homology"/>
<comment type="similarity">
    <text evidence="2">Belongs to the NRAMP family.</text>
</comment>
<feature type="transmembrane region" description="Helical" evidence="7">
    <location>
        <begin position="237"/>
        <end position="261"/>
    </location>
</feature>
<dbReference type="InParanoid" id="A0A1W4WRI1"/>
<reference evidence="9" key="1">
    <citation type="submission" date="2025-08" db="UniProtKB">
        <authorList>
            <consortium name="RefSeq"/>
        </authorList>
    </citation>
    <scope>IDENTIFICATION</scope>
    <source>
        <tissue evidence="9">Entire body</tissue>
    </source>
</reference>
<feature type="transmembrane region" description="Helical" evidence="7">
    <location>
        <begin position="51"/>
        <end position="70"/>
    </location>
</feature>
<organism evidence="8 9">
    <name type="scientific">Agrilus planipennis</name>
    <name type="common">Emerald ash borer</name>
    <name type="synonym">Agrilus marcopoli</name>
    <dbReference type="NCBI Taxonomy" id="224129"/>
    <lineage>
        <taxon>Eukaryota</taxon>
        <taxon>Metazoa</taxon>
        <taxon>Ecdysozoa</taxon>
        <taxon>Arthropoda</taxon>
        <taxon>Hexapoda</taxon>
        <taxon>Insecta</taxon>
        <taxon>Pterygota</taxon>
        <taxon>Neoptera</taxon>
        <taxon>Endopterygota</taxon>
        <taxon>Coleoptera</taxon>
        <taxon>Polyphaga</taxon>
        <taxon>Elateriformia</taxon>
        <taxon>Buprestoidea</taxon>
        <taxon>Buprestidae</taxon>
        <taxon>Agrilinae</taxon>
        <taxon>Agrilus</taxon>
    </lineage>
</organism>
<dbReference type="GO" id="GO:0010008">
    <property type="term" value="C:endosome membrane"/>
    <property type="evidence" value="ECO:0007669"/>
    <property type="project" value="TreeGrafter"/>
</dbReference>
<dbReference type="NCBIfam" id="TIGR01197">
    <property type="entry name" value="nramp"/>
    <property type="match status" value="1"/>
</dbReference>
<evidence type="ECO:0000256" key="4">
    <source>
        <dbReference type="ARBA" id="ARBA00022692"/>
    </source>
</evidence>
<feature type="transmembrane region" description="Helical" evidence="7">
    <location>
        <begin position="398"/>
        <end position="417"/>
    </location>
</feature>
<dbReference type="GO" id="GO:0005886">
    <property type="term" value="C:plasma membrane"/>
    <property type="evidence" value="ECO:0007669"/>
    <property type="project" value="TreeGrafter"/>
</dbReference>
<evidence type="ECO:0000256" key="3">
    <source>
        <dbReference type="ARBA" id="ARBA00022448"/>
    </source>
</evidence>
<dbReference type="GO" id="GO:0005384">
    <property type="term" value="F:manganese ion transmembrane transporter activity"/>
    <property type="evidence" value="ECO:0007669"/>
    <property type="project" value="TreeGrafter"/>
</dbReference>
<dbReference type="NCBIfam" id="NF037982">
    <property type="entry name" value="Nramp_1"/>
    <property type="match status" value="1"/>
</dbReference>
<evidence type="ECO:0000256" key="5">
    <source>
        <dbReference type="ARBA" id="ARBA00022989"/>
    </source>
</evidence>
<keyword evidence="4 7" id="KW-0812">Transmembrane</keyword>
<gene>
    <name evidence="9" type="primary">LOC108737887</name>
</gene>
<evidence type="ECO:0000256" key="1">
    <source>
        <dbReference type="ARBA" id="ARBA00004141"/>
    </source>
</evidence>
<dbReference type="STRING" id="224129.A0A1W4WRI1"/>
<evidence type="ECO:0000313" key="8">
    <source>
        <dbReference type="Proteomes" id="UP000192223"/>
    </source>
</evidence>
<feature type="transmembrane region" description="Helical" evidence="7">
    <location>
        <begin position="132"/>
        <end position="159"/>
    </location>
</feature>
<feature type="transmembrane region" description="Helical" evidence="7">
    <location>
        <begin position="282"/>
        <end position="308"/>
    </location>
</feature>
<dbReference type="PANTHER" id="PTHR11706">
    <property type="entry name" value="SOLUTE CARRIER PROTEIN FAMILY 11 MEMBER"/>
    <property type="match status" value="1"/>
</dbReference>
<sequence length="546" mass="61434">MRTYRSGSTCKGMSEIDNEKNKNRKMSVFVTTDTFHGRKIKIPETEFTGFSFRKLLAFAGPGFLVSIAYLDPGNIESDLQSGSIAQYKLLWILLISTCLGLFMQTLAAKLGIVSGMHLAEICYYQYRKIPRFVVWIMVEVAVIGSDIQEIIGTAIAIYMLSNRVIPLWGGCLITIVDTITFLLLDNFGLRILEFFFIILISVMGISFGYEYVIAGPNQSEVLQGMFVPWCSNCDSTVWLQAVGVVGAVIMPHNFYLHSALVKSRDIDRNKHEKIEDARLYNFIENAIALLVSFIINTFVVSVFGYGLYQTTGNEAIANCEAKGINVTGIFEANDEYISADLYIGGIFLSCTFGMAAMYIWAIGLLACGQSSTMSGTYTGQFTMEGFLNLKISRWKRILITRNIAIIPTFFIAFFNNIEDMTRMNDIINILMSIQLPFAALPLIAATSNTALMGKYANSRSTKISALMLSVVIFFMNLYSVYASFDSTMAWYWSLLLYIGVVLYIIIIIYLFVHTLTYLDSKRISKINFIKKYVLVEEEKIKLWGSN</sequence>
<dbReference type="GeneID" id="108737887"/>
<dbReference type="PANTHER" id="PTHR11706:SF33">
    <property type="entry name" value="NATURAL RESISTANCE-ASSOCIATED MACROPHAGE PROTEIN 2"/>
    <property type="match status" value="1"/>
</dbReference>
<evidence type="ECO:0000256" key="2">
    <source>
        <dbReference type="ARBA" id="ARBA00006670"/>
    </source>
</evidence>
<dbReference type="AlphaFoldDB" id="A0A1W4WRI1"/>
<keyword evidence="8" id="KW-1185">Reference proteome</keyword>
<comment type="subcellular location">
    <subcellularLocation>
        <location evidence="1">Membrane</location>
        <topology evidence="1">Multi-pass membrane protein</topology>
    </subcellularLocation>
</comment>
<feature type="transmembrane region" description="Helical" evidence="7">
    <location>
        <begin position="90"/>
        <end position="112"/>
    </location>
</feature>
<dbReference type="GO" id="GO:0015086">
    <property type="term" value="F:cadmium ion transmembrane transporter activity"/>
    <property type="evidence" value="ECO:0007669"/>
    <property type="project" value="TreeGrafter"/>
</dbReference>
<feature type="transmembrane region" description="Helical" evidence="7">
    <location>
        <begin position="429"/>
        <end position="451"/>
    </location>
</feature>
<dbReference type="RefSeq" id="XP_018326519.1">
    <property type="nucleotide sequence ID" value="XM_018471017.2"/>
</dbReference>
<feature type="transmembrane region" description="Helical" evidence="7">
    <location>
        <begin position="463"/>
        <end position="484"/>
    </location>
</feature>
<dbReference type="OrthoDB" id="409173at2759"/>
<keyword evidence="5 7" id="KW-1133">Transmembrane helix</keyword>
<accession>A0A1W4WRI1</accession>
<dbReference type="GO" id="GO:0005381">
    <property type="term" value="F:iron ion transmembrane transporter activity"/>
    <property type="evidence" value="ECO:0007669"/>
    <property type="project" value="TreeGrafter"/>
</dbReference>
<evidence type="ECO:0000256" key="6">
    <source>
        <dbReference type="ARBA" id="ARBA00023136"/>
    </source>
</evidence>
<dbReference type="Pfam" id="PF01566">
    <property type="entry name" value="Nramp"/>
    <property type="match status" value="1"/>
</dbReference>
<feature type="transmembrane region" description="Helical" evidence="7">
    <location>
        <begin position="490"/>
        <end position="512"/>
    </location>
</feature>
<dbReference type="InterPro" id="IPR001046">
    <property type="entry name" value="NRAMP_fam"/>
</dbReference>
<keyword evidence="3" id="KW-0813">Transport</keyword>
<protein>
    <submittedName>
        <fullName evidence="9">Protein Malvolio-like</fullName>
    </submittedName>
</protein>
<name>A0A1W4WRI1_AGRPL</name>
<evidence type="ECO:0000313" key="9">
    <source>
        <dbReference type="RefSeq" id="XP_018326519.1"/>
    </source>
</evidence>
<feature type="transmembrane region" description="Helical" evidence="7">
    <location>
        <begin position="341"/>
        <end position="367"/>
    </location>
</feature>
<dbReference type="PRINTS" id="PR00447">
    <property type="entry name" value="NATRESASSCMP"/>
</dbReference>
<evidence type="ECO:0000256" key="7">
    <source>
        <dbReference type="SAM" id="Phobius"/>
    </source>
</evidence>
<feature type="transmembrane region" description="Helical" evidence="7">
    <location>
        <begin position="191"/>
        <end position="209"/>
    </location>
</feature>
<keyword evidence="6 7" id="KW-0472">Membrane</keyword>
<feature type="transmembrane region" description="Helical" evidence="7">
    <location>
        <begin position="165"/>
        <end position="184"/>
    </location>
</feature>
<dbReference type="Proteomes" id="UP000192223">
    <property type="component" value="Unplaced"/>
</dbReference>
<dbReference type="HAMAP" id="MF_00221">
    <property type="entry name" value="NRAMP"/>
    <property type="match status" value="1"/>
</dbReference>
<dbReference type="KEGG" id="apln:108737887"/>